<organism evidence="2">
    <name type="scientific">marine metagenome</name>
    <dbReference type="NCBI Taxonomy" id="408172"/>
    <lineage>
        <taxon>unclassified sequences</taxon>
        <taxon>metagenomes</taxon>
        <taxon>ecological metagenomes</taxon>
    </lineage>
</organism>
<dbReference type="AlphaFoldDB" id="A0A382IYW4"/>
<accession>A0A382IYW4</accession>
<feature type="region of interest" description="Disordered" evidence="1">
    <location>
        <begin position="1"/>
        <end position="20"/>
    </location>
</feature>
<gene>
    <name evidence="2" type="ORF">METZ01_LOCUS256897</name>
</gene>
<feature type="non-terminal residue" evidence="2">
    <location>
        <position position="1"/>
    </location>
</feature>
<feature type="region of interest" description="Disordered" evidence="1">
    <location>
        <begin position="228"/>
        <end position="354"/>
    </location>
</feature>
<protein>
    <submittedName>
        <fullName evidence="2">Uncharacterized protein</fullName>
    </submittedName>
</protein>
<dbReference type="EMBL" id="UINC01070134">
    <property type="protein sequence ID" value="SVC04043.1"/>
    <property type="molecule type" value="Genomic_DNA"/>
</dbReference>
<sequence>IRDPDAAIDEDIEVTDPGVIRDPDAAIDEDIEVTDPGEVLDPDTGEVLDEVTTTGEPTGDEIDELIALADQELKEADKPQLVEMAEEIAIGTEYEKTDFNKATEKQLRAFIKKQRELETVPEVVATPEATPEVTTPVTTEVTTPVTPEATTPVTTEAEVVPTPVVTEAPVTEAPKGKELEGKTLTLNAKVTAAQSEKHGLPEFNPEKEEAPFSGRIVEAKVLEVDEEAGTATVVTTGHSGNVRGEPGRTWKVDLDKEGNLPEYATVSSEPAKPPSRPEKTFAKKPGPPVVSEKQKDKTKEEITKEKKKVEGERKQREGKIKRQHEAKPIRLMNDTINETALNLADKPEARKDIP</sequence>
<feature type="non-terminal residue" evidence="2">
    <location>
        <position position="354"/>
    </location>
</feature>
<feature type="compositionally biased region" description="Acidic residues" evidence="1">
    <location>
        <begin position="1"/>
        <end position="14"/>
    </location>
</feature>
<feature type="compositionally biased region" description="Basic and acidic residues" evidence="1">
    <location>
        <begin position="195"/>
        <end position="210"/>
    </location>
</feature>
<feature type="compositionally biased region" description="Basic and acidic residues" evidence="1">
    <location>
        <begin position="245"/>
        <end position="259"/>
    </location>
</feature>
<name>A0A382IYW4_9ZZZZ</name>
<feature type="compositionally biased region" description="Low complexity" evidence="1">
    <location>
        <begin position="122"/>
        <end position="173"/>
    </location>
</feature>
<evidence type="ECO:0000313" key="2">
    <source>
        <dbReference type="EMBL" id="SVC04043.1"/>
    </source>
</evidence>
<feature type="compositionally biased region" description="Basic and acidic residues" evidence="1">
    <location>
        <begin position="292"/>
        <end position="328"/>
    </location>
</feature>
<feature type="region of interest" description="Disordered" evidence="1">
    <location>
        <begin position="122"/>
        <end position="180"/>
    </location>
</feature>
<reference evidence="2" key="1">
    <citation type="submission" date="2018-05" db="EMBL/GenBank/DDBJ databases">
        <authorList>
            <person name="Lanie J.A."/>
            <person name="Ng W.-L."/>
            <person name="Kazmierczak K.M."/>
            <person name="Andrzejewski T.M."/>
            <person name="Davidsen T.M."/>
            <person name="Wayne K.J."/>
            <person name="Tettelin H."/>
            <person name="Glass J.I."/>
            <person name="Rusch D."/>
            <person name="Podicherti R."/>
            <person name="Tsui H.-C.T."/>
            <person name="Winkler M.E."/>
        </authorList>
    </citation>
    <scope>NUCLEOTIDE SEQUENCE</scope>
</reference>
<evidence type="ECO:0000256" key="1">
    <source>
        <dbReference type="SAM" id="MobiDB-lite"/>
    </source>
</evidence>
<feature type="region of interest" description="Disordered" evidence="1">
    <location>
        <begin position="193"/>
        <end position="212"/>
    </location>
</feature>
<feature type="compositionally biased region" description="Basic and acidic residues" evidence="1">
    <location>
        <begin position="345"/>
        <end position="354"/>
    </location>
</feature>
<proteinExistence type="predicted"/>